<feature type="domain" description="PRC-barrel" evidence="1">
    <location>
        <begin position="6"/>
        <end position="81"/>
    </location>
</feature>
<sequence>MRKVLAGTLSNTAVLGSDGEELGTIYNVTMDHQTGALEYVLVEPAKPEISGFETTENGHLCVPAKCIESLSDYLVVRRPKSRDH</sequence>
<dbReference type="Proteomes" id="UP001597119">
    <property type="component" value="Unassembled WGS sequence"/>
</dbReference>
<evidence type="ECO:0000313" key="3">
    <source>
        <dbReference type="Proteomes" id="UP001597119"/>
    </source>
</evidence>
<organism evidence="2 3">
    <name type="scientific">Halorientalis brevis</name>
    <dbReference type="NCBI Taxonomy" id="1126241"/>
    <lineage>
        <taxon>Archaea</taxon>
        <taxon>Methanobacteriati</taxon>
        <taxon>Methanobacteriota</taxon>
        <taxon>Stenosarchaea group</taxon>
        <taxon>Halobacteria</taxon>
        <taxon>Halobacteriales</taxon>
        <taxon>Haloarculaceae</taxon>
        <taxon>Halorientalis</taxon>
    </lineage>
</organism>
<dbReference type="SUPFAM" id="SSF50346">
    <property type="entry name" value="PRC-barrel domain"/>
    <property type="match status" value="1"/>
</dbReference>
<dbReference type="EMBL" id="JBHUDJ010000013">
    <property type="protein sequence ID" value="MFD1588487.1"/>
    <property type="molecule type" value="Genomic_DNA"/>
</dbReference>
<dbReference type="Gene3D" id="2.30.30.240">
    <property type="entry name" value="PRC-barrel domain"/>
    <property type="match status" value="1"/>
</dbReference>
<dbReference type="RefSeq" id="WP_247381940.1">
    <property type="nucleotide sequence ID" value="NZ_JALLGV010000013.1"/>
</dbReference>
<evidence type="ECO:0000259" key="1">
    <source>
        <dbReference type="Pfam" id="PF05239"/>
    </source>
</evidence>
<keyword evidence="3" id="KW-1185">Reference proteome</keyword>
<dbReference type="InterPro" id="IPR027275">
    <property type="entry name" value="PRC-brl_dom"/>
</dbReference>
<proteinExistence type="predicted"/>
<name>A0ABD6CEW5_9EURY</name>
<dbReference type="InterPro" id="IPR011033">
    <property type="entry name" value="PRC_barrel-like_sf"/>
</dbReference>
<dbReference type="Pfam" id="PF05239">
    <property type="entry name" value="PRC"/>
    <property type="match status" value="1"/>
</dbReference>
<comment type="caution">
    <text evidence="2">The sequence shown here is derived from an EMBL/GenBank/DDBJ whole genome shotgun (WGS) entry which is preliminary data.</text>
</comment>
<gene>
    <name evidence="2" type="ORF">ACFR9U_16025</name>
</gene>
<dbReference type="PANTHER" id="PTHR38137">
    <property type="entry name" value="PRC-BARREL DOMAIN PROTEIN"/>
    <property type="match status" value="1"/>
</dbReference>
<protein>
    <submittedName>
        <fullName evidence="2">PRC-barrel domain-containing protein</fullName>
    </submittedName>
</protein>
<dbReference type="PANTHER" id="PTHR38137:SF2">
    <property type="entry name" value="PRC-BARREL DOMAIN-CONTAINING PROTEIN"/>
    <property type="match status" value="1"/>
</dbReference>
<evidence type="ECO:0000313" key="2">
    <source>
        <dbReference type="EMBL" id="MFD1588487.1"/>
    </source>
</evidence>
<reference evidence="2 3" key="1">
    <citation type="journal article" date="2019" name="Int. J. Syst. Evol. Microbiol.">
        <title>The Global Catalogue of Microorganisms (GCM) 10K type strain sequencing project: providing services to taxonomists for standard genome sequencing and annotation.</title>
        <authorList>
            <consortium name="The Broad Institute Genomics Platform"/>
            <consortium name="The Broad Institute Genome Sequencing Center for Infectious Disease"/>
            <person name="Wu L."/>
            <person name="Ma J."/>
        </authorList>
    </citation>
    <scope>NUCLEOTIDE SEQUENCE [LARGE SCALE GENOMIC DNA]</scope>
    <source>
        <strain evidence="2 3">CGMCC 1.12125</strain>
    </source>
</reference>
<dbReference type="AlphaFoldDB" id="A0ABD6CEW5"/>
<accession>A0ABD6CEW5</accession>